<evidence type="ECO:0000256" key="8">
    <source>
        <dbReference type="PROSITE-ProRule" id="PRU00282"/>
    </source>
</evidence>
<evidence type="ECO:0000313" key="10">
    <source>
        <dbReference type="EMBL" id="CDO97487.1"/>
    </source>
</evidence>
<evidence type="ECO:0000313" key="11">
    <source>
        <dbReference type="Proteomes" id="UP000295252"/>
    </source>
</evidence>
<evidence type="ECO:0000256" key="4">
    <source>
        <dbReference type="ARBA" id="ARBA00022692"/>
    </source>
</evidence>
<comment type="subcellular location">
    <subcellularLocation>
        <location evidence="1">Membrane</location>
        <topology evidence="1">Multi-pass membrane protein</topology>
    </subcellularLocation>
</comment>
<dbReference type="GO" id="GO:0016020">
    <property type="term" value="C:membrane"/>
    <property type="evidence" value="ECO:0007669"/>
    <property type="project" value="UniProtKB-SubCell"/>
</dbReference>
<dbReference type="AlphaFoldDB" id="A0A068TN89"/>
<keyword evidence="4 8" id="KW-0812">Transmembrane</keyword>
<dbReference type="SUPFAM" id="SSF103506">
    <property type="entry name" value="Mitochondrial carrier"/>
    <property type="match status" value="1"/>
</dbReference>
<keyword evidence="11" id="KW-1185">Reference proteome</keyword>
<dbReference type="OrthoDB" id="44467at2759"/>
<dbReference type="InParanoid" id="A0A068TN89"/>
<dbReference type="PANTHER" id="PTHR45667">
    <property type="entry name" value="S-ADENOSYLMETHIONINE MITOCHONDRIAL CARRIER PROTEIN"/>
    <property type="match status" value="1"/>
</dbReference>
<evidence type="ECO:0000256" key="2">
    <source>
        <dbReference type="ARBA" id="ARBA00006375"/>
    </source>
</evidence>
<dbReference type="Gramene" id="CDO97487">
    <property type="protein sequence ID" value="CDO97487"/>
    <property type="gene ID" value="GSCOC_T00014841001"/>
</dbReference>
<feature type="repeat" description="Solcar" evidence="8">
    <location>
        <begin position="8"/>
        <end position="94"/>
    </location>
</feature>
<evidence type="ECO:0000256" key="3">
    <source>
        <dbReference type="ARBA" id="ARBA00022448"/>
    </source>
</evidence>
<dbReference type="InterPro" id="IPR018108">
    <property type="entry name" value="MCP_transmembrane"/>
</dbReference>
<dbReference type="Gene3D" id="1.50.40.10">
    <property type="entry name" value="Mitochondrial carrier domain"/>
    <property type="match status" value="1"/>
</dbReference>
<keyword evidence="3 9" id="KW-0813">Transport</keyword>
<keyword evidence="6" id="KW-1133">Transmembrane helix</keyword>
<dbReference type="PROSITE" id="PS50920">
    <property type="entry name" value="SOLCAR"/>
    <property type="match status" value="1"/>
</dbReference>
<sequence length="136" mass="14511">MDELLKNNLFATHAVAAAGSVALGTVLTYPLDTLKALIQVGSVPSKQLRPAKVVQRVQAFSGISGLYRGLGWLMLGRIPSVGARFGTYELLTAFYKDGRVDNFVHVSEALMAGVAAGAVESFLSSPFEIIKLRAQT</sequence>
<name>A0A068TN89_COFCA</name>
<comment type="similarity">
    <text evidence="2 9">Belongs to the mitochondrial carrier (TC 2.A.29) family.</text>
</comment>
<dbReference type="PhylomeDB" id="A0A068TN89"/>
<evidence type="ECO:0000256" key="6">
    <source>
        <dbReference type="ARBA" id="ARBA00022989"/>
    </source>
</evidence>
<evidence type="ECO:0000256" key="9">
    <source>
        <dbReference type="RuleBase" id="RU000488"/>
    </source>
</evidence>
<accession>A0A068TN89</accession>
<dbReference type="InterPro" id="IPR023395">
    <property type="entry name" value="MCP_dom_sf"/>
</dbReference>
<keyword evidence="5" id="KW-0677">Repeat</keyword>
<organism evidence="10 11">
    <name type="scientific">Coffea canephora</name>
    <name type="common">Robusta coffee</name>
    <dbReference type="NCBI Taxonomy" id="49390"/>
    <lineage>
        <taxon>Eukaryota</taxon>
        <taxon>Viridiplantae</taxon>
        <taxon>Streptophyta</taxon>
        <taxon>Embryophyta</taxon>
        <taxon>Tracheophyta</taxon>
        <taxon>Spermatophyta</taxon>
        <taxon>Magnoliopsida</taxon>
        <taxon>eudicotyledons</taxon>
        <taxon>Gunneridae</taxon>
        <taxon>Pentapetalae</taxon>
        <taxon>asterids</taxon>
        <taxon>lamiids</taxon>
        <taxon>Gentianales</taxon>
        <taxon>Rubiaceae</taxon>
        <taxon>Ixoroideae</taxon>
        <taxon>Gardenieae complex</taxon>
        <taxon>Bertiereae - Coffeeae clade</taxon>
        <taxon>Coffeeae</taxon>
        <taxon>Coffea</taxon>
    </lineage>
</organism>
<evidence type="ECO:0000256" key="1">
    <source>
        <dbReference type="ARBA" id="ARBA00004141"/>
    </source>
</evidence>
<dbReference type="Pfam" id="PF00153">
    <property type="entry name" value="Mito_carr"/>
    <property type="match status" value="1"/>
</dbReference>
<reference evidence="11" key="1">
    <citation type="journal article" date="2014" name="Science">
        <title>The coffee genome provides insight into the convergent evolution of caffeine biosynthesis.</title>
        <authorList>
            <person name="Denoeud F."/>
            <person name="Carretero-Paulet L."/>
            <person name="Dereeper A."/>
            <person name="Droc G."/>
            <person name="Guyot R."/>
            <person name="Pietrella M."/>
            <person name="Zheng C."/>
            <person name="Alberti A."/>
            <person name="Anthony F."/>
            <person name="Aprea G."/>
            <person name="Aury J.M."/>
            <person name="Bento P."/>
            <person name="Bernard M."/>
            <person name="Bocs S."/>
            <person name="Campa C."/>
            <person name="Cenci A."/>
            <person name="Combes M.C."/>
            <person name="Crouzillat D."/>
            <person name="Da Silva C."/>
            <person name="Daddiego L."/>
            <person name="De Bellis F."/>
            <person name="Dussert S."/>
            <person name="Garsmeur O."/>
            <person name="Gayraud T."/>
            <person name="Guignon V."/>
            <person name="Jahn K."/>
            <person name="Jamilloux V."/>
            <person name="Joet T."/>
            <person name="Labadie K."/>
            <person name="Lan T."/>
            <person name="Leclercq J."/>
            <person name="Lepelley M."/>
            <person name="Leroy T."/>
            <person name="Li L.T."/>
            <person name="Librado P."/>
            <person name="Lopez L."/>
            <person name="Munoz A."/>
            <person name="Noel B."/>
            <person name="Pallavicini A."/>
            <person name="Perrotta G."/>
            <person name="Poncet V."/>
            <person name="Pot D."/>
            <person name="Priyono X."/>
            <person name="Rigoreau M."/>
            <person name="Rouard M."/>
            <person name="Rozas J."/>
            <person name="Tranchant-Dubreuil C."/>
            <person name="VanBuren R."/>
            <person name="Zhang Q."/>
            <person name="Andrade A.C."/>
            <person name="Argout X."/>
            <person name="Bertrand B."/>
            <person name="de Kochko A."/>
            <person name="Graziosi G."/>
            <person name="Henry R.J."/>
            <person name="Jayarama X."/>
            <person name="Ming R."/>
            <person name="Nagai C."/>
            <person name="Rounsley S."/>
            <person name="Sankoff D."/>
            <person name="Giuliano G."/>
            <person name="Albert V.A."/>
            <person name="Wincker P."/>
            <person name="Lashermes P."/>
        </authorList>
    </citation>
    <scope>NUCLEOTIDE SEQUENCE [LARGE SCALE GENOMIC DNA]</scope>
    <source>
        <strain evidence="11">cv. DH200-94</strain>
    </source>
</reference>
<protein>
    <submittedName>
        <fullName evidence="10">Uncharacterized protein</fullName>
    </submittedName>
</protein>
<dbReference type="Proteomes" id="UP000295252">
    <property type="component" value="Chromosome IV"/>
</dbReference>
<evidence type="ECO:0000256" key="7">
    <source>
        <dbReference type="ARBA" id="ARBA00023136"/>
    </source>
</evidence>
<evidence type="ECO:0000256" key="5">
    <source>
        <dbReference type="ARBA" id="ARBA00022737"/>
    </source>
</evidence>
<gene>
    <name evidence="10" type="ORF">GSCOC_T00014841001</name>
</gene>
<dbReference type="EMBL" id="HG739085">
    <property type="protein sequence ID" value="CDO97487.1"/>
    <property type="molecule type" value="Genomic_DNA"/>
</dbReference>
<keyword evidence="7 8" id="KW-0472">Membrane</keyword>
<proteinExistence type="inferred from homology"/>